<dbReference type="AlphaFoldDB" id="A0A0F9D9M6"/>
<sequence length="127" mass="14448">MKYLRKSIIVNAEQYVKGEDWPDGVKVDGYIPASGQFEGLHITLANGQKMEVHDTDWVVTIEAGDQFVYTDKQFKVLFELPVVIPEEPPKKPEIKFGPDNEGVLYMNDEGLLTFQGGYKKNAEHLFK</sequence>
<gene>
    <name evidence="1" type="ORF">LCGC14_2572680</name>
</gene>
<comment type="caution">
    <text evidence="1">The sequence shown here is derived from an EMBL/GenBank/DDBJ whole genome shotgun (WGS) entry which is preliminary data.</text>
</comment>
<evidence type="ECO:0000313" key="1">
    <source>
        <dbReference type="EMBL" id="KKL08758.1"/>
    </source>
</evidence>
<protein>
    <submittedName>
        <fullName evidence="1">Uncharacterized protein</fullName>
    </submittedName>
</protein>
<dbReference type="EMBL" id="LAZR01042751">
    <property type="protein sequence ID" value="KKL08758.1"/>
    <property type="molecule type" value="Genomic_DNA"/>
</dbReference>
<feature type="non-terminal residue" evidence="1">
    <location>
        <position position="127"/>
    </location>
</feature>
<accession>A0A0F9D9M6</accession>
<organism evidence="1">
    <name type="scientific">marine sediment metagenome</name>
    <dbReference type="NCBI Taxonomy" id="412755"/>
    <lineage>
        <taxon>unclassified sequences</taxon>
        <taxon>metagenomes</taxon>
        <taxon>ecological metagenomes</taxon>
    </lineage>
</organism>
<proteinExistence type="predicted"/>
<name>A0A0F9D9M6_9ZZZZ</name>
<reference evidence="1" key="1">
    <citation type="journal article" date="2015" name="Nature">
        <title>Complex archaea that bridge the gap between prokaryotes and eukaryotes.</title>
        <authorList>
            <person name="Spang A."/>
            <person name="Saw J.H."/>
            <person name="Jorgensen S.L."/>
            <person name="Zaremba-Niedzwiedzka K."/>
            <person name="Martijn J."/>
            <person name="Lind A.E."/>
            <person name="van Eijk R."/>
            <person name="Schleper C."/>
            <person name="Guy L."/>
            <person name="Ettema T.J."/>
        </authorList>
    </citation>
    <scope>NUCLEOTIDE SEQUENCE</scope>
</reference>